<proteinExistence type="inferred from homology"/>
<dbReference type="GO" id="GO:0008179">
    <property type="term" value="F:adenylate cyclase binding"/>
    <property type="evidence" value="ECO:0007669"/>
    <property type="project" value="TreeGrafter"/>
</dbReference>
<dbReference type="GO" id="GO:0005737">
    <property type="term" value="C:cytoplasm"/>
    <property type="evidence" value="ECO:0007669"/>
    <property type="project" value="TreeGrafter"/>
</dbReference>
<keyword evidence="9" id="KW-1185">Reference proteome</keyword>
<dbReference type="SUPFAM" id="SSF101278">
    <property type="entry name" value="N-terminal domain of adenylylcyclase associated protein, CAP"/>
    <property type="match status" value="1"/>
</dbReference>
<accession>A0A210Q7I9</accession>
<dbReference type="FunFam" id="1.25.40.330:FF:000001">
    <property type="entry name" value="Adenylyl cyclase-associated protein"/>
    <property type="match status" value="1"/>
</dbReference>
<evidence type="ECO:0000256" key="4">
    <source>
        <dbReference type="ARBA" id="ARBA00023136"/>
    </source>
</evidence>
<dbReference type="InterPro" id="IPR013912">
    <property type="entry name" value="Adenylate_cyclase-assoc_CAP_C"/>
</dbReference>
<dbReference type="InterPro" id="IPR016098">
    <property type="entry name" value="CAP/MinC_C"/>
</dbReference>
<dbReference type="STRING" id="6573.A0A210Q7I9"/>
<dbReference type="InterPro" id="IPR001837">
    <property type="entry name" value="Adenylate_cyclase-assoc_CAP"/>
</dbReference>
<comment type="subcellular location">
    <subcellularLocation>
        <location evidence="1">Cell membrane</location>
        <topology evidence="1">Peripheral membrane protein</topology>
    </subcellularLocation>
</comment>
<feature type="compositionally biased region" description="Low complexity" evidence="6">
    <location>
        <begin position="220"/>
        <end position="230"/>
    </location>
</feature>
<feature type="region of interest" description="Disordered" evidence="6">
    <location>
        <begin position="218"/>
        <end position="260"/>
    </location>
</feature>
<dbReference type="InterPro" id="IPR036223">
    <property type="entry name" value="CAP_C_sf"/>
</dbReference>
<organism evidence="8 9">
    <name type="scientific">Mizuhopecten yessoensis</name>
    <name type="common">Japanese scallop</name>
    <name type="synonym">Patinopecten yessoensis</name>
    <dbReference type="NCBI Taxonomy" id="6573"/>
    <lineage>
        <taxon>Eukaryota</taxon>
        <taxon>Metazoa</taxon>
        <taxon>Spiralia</taxon>
        <taxon>Lophotrochozoa</taxon>
        <taxon>Mollusca</taxon>
        <taxon>Bivalvia</taxon>
        <taxon>Autobranchia</taxon>
        <taxon>Pteriomorphia</taxon>
        <taxon>Pectinida</taxon>
        <taxon>Pectinoidea</taxon>
        <taxon>Pectinidae</taxon>
        <taxon>Mizuhopecten</taxon>
    </lineage>
</organism>
<dbReference type="AlphaFoldDB" id="A0A210Q7I9"/>
<feature type="domain" description="C-CAP/cofactor C-like" evidence="7">
    <location>
        <begin position="322"/>
        <end position="456"/>
    </location>
</feature>
<evidence type="ECO:0000256" key="3">
    <source>
        <dbReference type="ARBA" id="ARBA00022475"/>
    </source>
</evidence>
<dbReference type="GO" id="GO:0003779">
    <property type="term" value="F:actin binding"/>
    <property type="evidence" value="ECO:0007669"/>
    <property type="project" value="InterPro"/>
</dbReference>
<evidence type="ECO:0000259" key="7">
    <source>
        <dbReference type="PROSITE" id="PS51329"/>
    </source>
</evidence>
<evidence type="ECO:0000313" key="9">
    <source>
        <dbReference type="Proteomes" id="UP000242188"/>
    </source>
</evidence>
<evidence type="ECO:0000256" key="2">
    <source>
        <dbReference type="ARBA" id="ARBA00007659"/>
    </source>
</evidence>
<feature type="compositionally biased region" description="Pro residues" evidence="6">
    <location>
        <begin position="231"/>
        <end position="247"/>
    </location>
</feature>
<dbReference type="InterPro" id="IPR036222">
    <property type="entry name" value="CAP_N_sf"/>
</dbReference>
<dbReference type="Gene3D" id="1.25.40.330">
    <property type="entry name" value="Adenylate cyclase-associated CAP, N-terminal domain"/>
    <property type="match status" value="1"/>
</dbReference>
<dbReference type="GO" id="GO:0000902">
    <property type="term" value="P:cell morphogenesis"/>
    <property type="evidence" value="ECO:0007669"/>
    <property type="project" value="TreeGrafter"/>
</dbReference>
<dbReference type="EMBL" id="NEDP02004701">
    <property type="protein sequence ID" value="OWF44685.1"/>
    <property type="molecule type" value="Genomic_DNA"/>
</dbReference>
<dbReference type="Pfam" id="PF21938">
    <property type="entry name" value="CAP_N"/>
    <property type="match status" value="1"/>
</dbReference>
<dbReference type="GO" id="GO:0019933">
    <property type="term" value="P:cAMP-mediated signaling"/>
    <property type="evidence" value="ECO:0007669"/>
    <property type="project" value="TreeGrafter"/>
</dbReference>
<dbReference type="Gene3D" id="2.160.20.70">
    <property type="match status" value="1"/>
</dbReference>
<keyword evidence="3" id="KW-1003">Cell membrane</keyword>
<evidence type="ECO:0000256" key="1">
    <source>
        <dbReference type="ARBA" id="ARBA00004202"/>
    </source>
</evidence>
<dbReference type="InterPro" id="IPR017901">
    <property type="entry name" value="C-CAP_CF_C-like"/>
</dbReference>
<evidence type="ECO:0000256" key="6">
    <source>
        <dbReference type="SAM" id="MobiDB-lite"/>
    </source>
</evidence>
<keyword evidence="4" id="KW-0472">Membrane</keyword>
<sequence>MSTEALTTAVNRLEAVATRLEALALKAPSPSRASSSEPDVVVPYVQAFDGIINGPYAKFQALSAKIGGDVQTMCNTITKTFSDQRAFLNMASKCKEPKDKALMAKLLQPTSQSIQTIMEFRESKRQSPFFNHLSTVSESIPGLGWISVAPTPGPYLKDFMDAGMFYSNRILKEFKDKDQTHVDWVKSWNALFKELQAYIKSSHTTGVAWNMQGGDASTFSAGAPAASSGGPPAPPPPGPPPPPPPIVDAPTGSTGSSTDGRAALFDALNKGADVTKGLKTVTDKMKTHKNPALRQGPAPFKAPVKAPPKPAPKPAAKVVVKPPVTELQNGKKWVVENHVDNPNIQITDTAINQTVYIYKCQKSTIQIKGKINSIIVDSCKKVGVVFDDLVSSLEFINCQSVKGQVIGTMPTVSIDKTDGAQIFLSESSLKAEIVSAKSSEMNVVIPKDGDFVEFALPEQFKTTFDGKKMVTVMSDI</sequence>
<dbReference type="InterPro" id="IPR013992">
    <property type="entry name" value="Adenylate_cyclase-assoc_CAP_N"/>
</dbReference>
<dbReference type="Proteomes" id="UP000242188">
    <property type="component" value="Unassembled WGS sequence"/>
</dbReference>
<feature type="region of interest" description="Disordered" evidence="6">
    <location>
        <begin position="281"/>
        <end position="317"/>
    </location>
</feature>
<dbReference type="SMART" id="SM00673">
    <property type="entry name" value="CARP"/>
    <property type="match status" value="2"/>
</dbReference>
<gene>
    <name evidence="8" type="ORF">KP79_PYT24029</name>
</gene>
<dbReference type="GO" id="GO:0007015">
    <property type="term" value="P:actin filament organization"/>
    <property type="evidence" value="ECO:0007669"/>
    <property type="project" value="TreeGrafter"/>
</dbReference>
<dbReference type="GO" id="GO:0005886">
    <property type="term" value="C:plasma membrane"/>
    <property type="evidence" value="ECO:0007669"/>
    <property type="project" value="UniProtKB-SubCell"/>
</dbReference>
<dbReference type="InterPro" id="IPR006599">
    <property type="entry name" value="CARP_motif"/>
</dbReference>
<dbReference type="InterPro" id="IPR028417">
    <property type="entry name" value="CAP_CS_C"/>
</dbReference>
<evidence type="ECO:0000313" key="8">
    <source>
        <dbReference type="EMBL" id="OWF44685.1"/>
    </source>
</evidence>
<dbReference type="OrthoDB" id="1601at2759"/>
<reference evidence="8 9" key="1">
    <citation type="journal article" date="2017" name="Nat. Ecol. Evol.">
        <title>Scallop genome provides insights into evolution of bilaterian karyotype and development.</title>
        <authorList>
            <person name="Wang S."/>
            <person name="Zhang J."/>
            <person name="Jiao W."/>
            <person name="Li J."/>
            <person name="Xun X."/>
            <person name="Sun Y."/>
            <person name="Guo X."/>
            <person name="Huan P."/>
            <person name="Dong B."/>
            <person name="Zhang L."/>
            <person name="Hu X."/>
            <person name="Sun X."/>
            <person name="Wang J."/>
            <person name="Zhao C."/>
            <person name="Wang Y."/>
            <person name="Wang D."/>
            <person name="Huang X."/>
            <person name="Wang R."/>
            <person name="Lv J."/>
            <person name="Li Y."/>
            <person name="Zhang Z."/>
            <person name="Liu B."/>
            <person name="Lu W."/>
            <person name="Hui Y."/>
            <person name="Liang J."/>
            <person name="Zhou Z."/>
            <person name="Hou R."/>
            <person name="Li X."/>
            <person name="Liu Y."/>
            <person name="Li H."/>
            <person name="Ning X."/>
            <person name="Lin Y."/>
            <person name="Zhao L."/>
            <person name="Xing Q."/>
            <person name="Dou J."/>
            <person name="Li Y."/>
            <person name="Mao J."/>
            <person name="Guo H."/>
            <person name="Dou H."/>
            <person name="Li T."/>
            <person name="Mu C."/>
            <person name="Jiang W."/>
            <person name="Fu Q."/>
            <person name="Fu X."/>
            <person name="Miao Y."/>
            <person name="Liu J."/>
            <person name="Yu Q."/>
            <person name="Li R."/>
            <person name="Liao H."/>
            <person name="Li X."/>
            <person name="Kong Y."/>
            <person name="Jiang Z."/>
            <person name="Chourrout D."/>
            <person name="Li R."/>
            <person name="Bao Z."/>
        </authorList>
    </citation>
    <scope>NUCLEOTIDE SEQUENCE [LARGE SCALE GENOMIC DNA]</scope>
    <source>
        <strain evidence="8 9">PY_sf001</strain>
    </source>
</reference>
<dbReference type="FunFam" id="2.160.20.70:FF:000001">
    <property type="entry name" value="Adenylyl cyclase-associated protein"/>
    <property type="match status" value="1"/>
</dbReference>
<dbReference type="SUPFAM" id="SSF69340">
    <property type="entry name" value="C-terminal domain of adenylylcyclase associated protein"/>
    <property type="match status" value="1"/>
</dbReference>
<dbReference type="PANTHER" id="PTHR10652">
    <property type="entry name" value="ADENYLYL CYCLASE-ASSOCIATED PROTEIN"/>
    <property type="match status" value="1"/>
</dbReference>
<dbReference type="PROSITE" id="PS01089">
    <property type="entry name" value="CAP_2"/>
    <property type="match status" value="1"/>
</dbReference>
<dbReference type="PANTHER" id="PTHR10652:SF0">
    <property type="entry name" value="ADENYLYL CYCLASE-ASSOCIATED PROTEIN"/>
    <property type="match status" value="1"/>
</dbReference>
<dbReference type="PROSITE" id="PS51329">
    <property type="entry name" value="C_CAP_COFACTOR_C"/>
    <property type="match status" value="1"/>
</dbReference>
<dbReference type="Pfam" id="PF01213">
    <property type="entry name" value="CAP_N-CM"/>
    <property type="match status" value="1"/>
</dbReference>
<dbReference type="InterPro" id="IPR053950">
    <property type="entry name" value="CAP_N"/>
</dbReference>
<evidence type="ECO:0000256" key="5">
    <source>
        <dbReference type="RuleBase" id="RU000647"/>
    </source>
</evidence>
<comment type="caution">
    <text evidence="8">The sequence shown here is derived from an EMBL/GenBank/DDBJ whole genome shotgun (WGS) entry which is preliminary data.</text>
</comment>
<comment type="similarity">
    <text evidence="2 5">Belongs to the CAP family.</text>
</comment>
<protein>
    <recommendedName>
        <fullName evidence="5">Adenylyl cyclase-associated protein</fullName>
    </recommendedName>
</protein>
<dbReference type="Pfam" id="PF08603">
    <property type="entry name" value="CAP_C"/>
    <property type="match status" value="1"/>
</dbReference>
<name>A0A210Q7I9_MIZYE</name>